<gene>
    <name evidence="1" type="ORF">FOXG_18652</name>
</gene>
<proteinExistence type="predicted"/>
<protein>
    <submittedName>
        <fullName evidence="1">Uncharacterized protein</fullName>
    </submittedName>
</protein>
<evidence type="ECO:0000313" key="2">
    <source>
        <dbReference type="Proteomes" id="UP000009097"/>
    </source>
</evidence>
<evidence type="ECO:0000313" key="1">
    <source>
        <dbReference type="EMBL" id="KNB00105.1"/>
    </source>
</evidence>
<dbReference type="Proteomes" id="UP000009097">
    <property type="component" value="Unassembled WGS sequence"/>
</dbReference>
<dbReference type="VEuPathDB" id="FungiDB:FOXG_18652"/>
<reference evidence="1" key="1">
    <citation type="submission" date="2007-04" db="EMBL/GenBank/DDBJ databases">
        <authorList>
            <consortium name="The Broad Institute Genome Sequencing Platform"/>
            <person name="Birren B."/>
            <person name="Lander E."/>
            <person name="Galagan J."/>
            <person name="Nusbaum C."/>
            <person name="Devon K."/>
            <person name="Ma L.-J."/>
            <person name="Jaffe D."/>
            <person name="Butler J."/>
            <person name="Alvarez P."/>
            <person name="Gnerre S."/>
            <person name="Grabherr M."/>
            <person name="Kleber M."/>
            <person name="Mauceli E."/>
            <person name="Brockman W."/>
            <person name="MacCallum I.A."/>
            <person name="Young S."/>
            <person name="LaButti K."/>
            <person name="DeCaprio D."/>
            <person name="Crawford M."/>
            <person name="Koehrsen M."/>
            <person name="Engels R."/>
            <person name="Montgomery P."/>
            <person name="Pearson M."/>
            <person name="Howarth C."/>
            <person name="Larson L."/>
            <person name="White J."/>
            <person name="O'Leary S."/>
            <person name="Kodira C."/>
            <person name="Zeng Q."/>
            <person name="Yandava C."/>
            <person name="Alvarado L."/>
            <person name="Kistler C."/>
            <person name="Shim W.-B."/>
            <person name="Kang S."/>
            <person name="Woloshuk C."/>
        </authorList>
    </citation>
    <scope>NUCLEOTIDE SEQUENCE</scope>
    <source>
        <strain evidence="1">4287</strain>
    </source>
</reference>
<sequence>MSFLAFGEDSPRRRLCLLALFMRAAMMIVG</sequence>
<name>A0A0J9ULG9_FUSO4</name>
<dbReference type="AlphaFoldDB" id="A0A0J9ULG9"/>
<reference evidence="1" key="2">
    <citation type="journal article" date="2010" name="Nature">
        <title>Comparative genomics reveals mobile pathogenicity chromosomes in Fusarium.</title>
        <authorList>
            <person name="Ma L.J."/>
            <person name="van der Does H.C."/>
            <person name="Borkovich K.A."/>
            <person name="Coleman J.J."/>
            <person name="Daboussi M.J."/>
            <person name="Di Pietro A."/>
            <person name="Dufresne M."/>
            <person name="Freitag M."/>
            <person name="Grabherr M."/>
            <person name="Henrissat B."/>
            <person name="Houterman P.M."/>
            <person name="Kang S."/>
            <person name="Shim W.B."/>
            <person name="Woloshuk C."/>
            <person name="Xie X."/>
            <person name="Xu J.R."/>
            <person name="Antoniw J."/>
            <person name="Baker S.E."/>
            <person name="Bluhm B.H."/>
            <person name="Breakspear A."/>
            <person name="Brown D.W."/>
            <person name="Butchko R.A."/>
            <person name="Chapman S."/>
            <person name="Coulson R."/>
            <person name="Coutinho P.M."/>
            <person name="Danchin E.G."/>
            <person name="Diener A."/>
            <person name="Gale L.R."/>
            <person name="Gardiner D.M."/>
            <person name="Goff S."/>
            <person name="Hammond-Kosack K.E."/>
            <person name="Hilburn K."/>
            <person name="Hua-Van A."/>
            <person name="Jonkers W."/>
            <person name="Kazan K."/>
            <person name="Kodira C.D."/>
            <person name="Koehrsen M."/>
            <person name="Kumar L."/>
            <person name="Lee Y.H."/>
            <person name="Li L."/>
            <person name="Manners J.M."/>
            <person name="Miranda-Saavedra D."/>
            <person name="Mukherjee M."/>
            <person name="Park G."/>
            <person name="Park J."/>
            <person name="Park S.Y."/>
            <person name="Proctor R.H."/>
            <person name="Regev A."/>
            <person name="Ruiz-Roldan M.C."/>
            <person name="Sain D."/>
            <person name="Sakthikumar S."/>
            <person name="Sykes S."/>
            <person name="Schwartz D.C."/>
            <person name="Turgeon B.G."/>
            <person name="Wapinski I."/>
            <person name="Yoder O."/>
            <person name="Young S."/>
            <person name="Zeng Q."/>
            <person name="Zhou S."/>
            <person name="Galagan J."/>
            <person name="Cuomo C.A."/>
            <person name="Kistler H.C."/>
            <person name="Rep M."/>
        </authorList>
    </citation>
    <scope>NUCLEOTIDE SEQUENCE [LARGE SCALE GENOMIC DNA]</scope>
    <source>
        <strain evidence="1">4287</strain>
    </source>
</reference>
<organism evidence="1 2">
    <name type="scientific">Fusarium oxysporum f. sp. lycopersici (strain 4287 / CBS 123668 / FGSC 9935 / NRRL 34936)</name>
    <name type="common">Fusarium vascular wilt of tomato</name>
    <dbReference type="NCBI Taxonomy" id="426428"/>
    <lineage>
        <taxon>Eukaryota</taxon>
        <taxon>Fungi</taxon>
        <taxon>Dikarya</taxon>
        <taxon>Ascomycota</taxon>
        <taxon>Pezizomycotina</taxon>
        <taxon>Sordariomycetes</taxon>
        <taxon>Hypocreomycetidae</taxon>
        <taxon>Hypocreales</taxon>
        <taxon>Nectriaceae</taxon>
        <taxon>Fusarium</taxon>
        <taxon>Fusarium oxysporum species complex</taxon>
    </lineage>
</organism>
<dbReference type="GeneID" id="28959358"/>
<dbReference type="EMBL" id="DS231699">
    <property type="protein sequence ID" value="KNB00105.1"/>
    <property type="molecule type" value="Genomic_DNA"/>
</dbReference>
<dbReference type="KEGG" id="fox:FOXG_18652"/>
<dbReference type="RefSeq" id="XP_018238150.1">
    <property type="nucleotide sequence ID" value="XM_018398791.1"/>
</dbReference>
<accession>A0A0J9ULG9</accession>